<dbReference type="GO" id="GO:0140410">
    <property type="term" value="F:monoatomic cation:bicarbonate symporter activity"/>
    <property type="evidence" value="ECO:0007669"/>
    <property type="project" value="TreeGrafter"/>
</dbReference>
<evidence type="ECO:0000256" key="6">
    <source>
        <dbReference type="SAM" id="Phobius"/>
    </source>
</evidence>
<dbReference type="Pfam" id="PF02535">
    <property type="entry name" value="Zip"/>
    <property type="match status" value="1"/>
</dbReference>
<gene>
    <name evidence="7" type="primary">S39AE</name>
    <name evidence="7" type="ORF">TR123444</name>
</gene>
<reference evidence="7" key="1">
    <citation type="submission" date="2016-01" db="EMBL/GenBank/DDBJ databases">
        <title>Reference transcriptome for the parasite Schistocephalus solidus: insights into the molecular evolution of parasitism.</title>
        <authorList>
            <person name="Hebert F.O."/>
            <person name="Grambauer S."/>
            <person name="Barber I."/>
            <person name="Landry C.R."/>
            <person name="Aubin-Horth N."/>
        </authorList>
    </citation>
    <scope>NUCLEOTIDE SEQUENCE</scope>
</reference>
<name>A0A0X3Q1U5_SCHSO</name>
<feature type="transmembrane region" description="Helical" evidence="6">
    <location>
        <begin position="21"/>
        <end position="41"/>
    </location>
</feature>
<dbReference type="GO" id="GO:0005385">
    <property type="term" value="F:zinc ion transmembrane transporter activity"/>
    <property type="evidence" value="ECO:0007669"/>
    <property type="project" value="TreeGrafter"/>
</dbReference>
<evidence type="ECO:0000256" key="2">
    <source>
        <dbReference type="ARBA" id="ARBA00006939"/>
    </source>
</evidence>
<dbReference type="PANTHER" id="PTHR12191:SF37">
    <property type="entry name" value="ZINC TRANSPORTER FOI"/>
    <property type="match status" value="1"/>
</dbReference>
<keyword evidence="3 6" id="KW-0812">Transmembrane</keyword>
<keyword evidence="4 6" id="KW-1133">Transmembrane helix</keyword>
<dbReference type="GO" id="GO:0005886">
    <property type="term" value="C:plasma membrane"/>
    <property type="evidence" value="ECO:0007669"/>
    <property type="project" value="TreeGrafter"/>
</dbReference>
<keyword evidence="5 6" id="KW-0472">Membrane</keyword>
<proteinExistence type="inferred from homology"/>
<evidence type="ECO:0000256" key="3">
    <source>
        <dbReference type="ARBA" id="ARBA00022692"/>
    </source>
</evidence>
<feature type="transmembrane region" description="Helical" evidence="6">
    <location>
        <begin position="407"/>
        <end position="428"/>
    </location>
</feature>
<feature type="transmembrane region" description="Helical" evidence="6">
    <location>
        <begin position="163"/>
        <end position="188"/>
    </location>
</feature>
<comment type="subcellular location">
    <subcellularLocation>
        <location evidence="1">Membrane</location>
        <topology evidence="1">Multi-pass membrane protein</topology>
    </subcellularLocation>
</comment>
<dbReference type="EMBL" id="GEEE01009749">
    <property type="protein sequence ID" value="JAP53476.1"/>
    <property type="molecule type" value="Transcribed_RNA"/>
</dbReference>
<dbReference type="GO" id="GO:0030003">
    <property type="term" value="P:intracellular monoatomic cation homeostasis"/>
    <property type="evidence" value="ECO:0007669"/>
    <property type="project" value="TreeGrafter"/>
</dbReference>
<evidence type="ECO:0000256" key="1">
    <source>
        <dbReference type="ARBA" id="ARBA00004141"/>
    </source>
</evidence>
<sequence>MASTLSFLTDHVSSSTVHRHWTLVIILFSLLNLDVTSNFFVQAVPVLRIYPMHEGSLVGPSTNSSLPLPPFHLLPINNFTPTENPLVTISLLSLKNFSDSTTVLKISSQPDSSAYFVLDVSSPVSESRPPLTQAILFGFIGVTVTNVCALTGLIFVPLKRFRFYPILLTFLVSLAVGALLSTALLVLIPEAMRMVDMPAEFGGQGRFYLWKMVSVLLGCLFFYCLEYLLFIMPKLCKWNTAGSELSISDQEFDETADNGAHGHSHGIPFPALNSEGDIFSKQSTLVESADDEVVISSKSCCCANFRCNTKQFTKIAPVAWMILLGDGFHNMMDGVTIGAGFSQSPILGLTLSLSILFEELPHELGDFAILISSGLSVKAALCSNFASACSAYLGLAIGLAIGEMPDGALYVFAVTAGLFLYISISDMLPTMRKSIEDVEKRSGSSYKIFLLQLVGFFVGFGCVIGVTISSDYINLQ</sequence>
<evidence type="ECO:0000313" key="7">
    <source>
        <dbReference type="EMBL" id="JAP53476.1"/>
    </source>
</evidence>
<feature type="transmembrane region" description="Helical" evidence="6">
    <location>
        <begin position="134"/>
        <end position="156"/>
    </location>
</feature>
<organism evidence="7">
    <name type="scientific">Schistocephalus solidus</name>
    <name type="common">Tapeworm</name>
    <dbReference type="NCBI Taxonomy" id="70667"/>
    <lineage>
        <taxon>Eukaryota</taxon>
        <taxon>Metazoa</taxon>
        <taxon>Spiralia</taxon>
        <taxon>Lophotrochozoa</taxon>
        <taxon>Platyhelminthes</taxon>
        <taxon>Cestoda</taxon>
        <taxon>Eucestoda</taxon>
        <taxon>Diphyllobothriidea</taxon>
        <taxon>Diphyllobothriidae</taxon>
        <taxon>Schistocephalus</taxon>
    </lineage>
</organism>
<evidence type="ECO:0000256" key="4">
    <source>
        <dbReference type="ARBA" id="ARBA00022989"/>
    </source>
</evidence>
<evidence type="ECO:0000256" key="5">
    <source>
        <dbReference type="ARBA" id="ARBA00023136"/>
    </source>
</evidence>
<feature type="transmembrane region" description="Helical" evidence="6">
    <location>
        <begin position="208"/>
        <end position="230"/>
    </location>
</feature>
<feature type="transmembrane region" description="Helical" evidence="6">
    <location>
        <begin position="448"/>
        <end position="468"/>
    </location>
</feature>
<dbReference type="InterPro" id="IPR003689">
    <property type="entry name" value="ZIP"/>
</dbReference>
<feature type="transmembrane region" description="Helical" evidence="6">
    <location>
        <begin position="379"/>
        <end position="401"/>
    </location>
</feature>
<dbReference type="AlphaFoldDB" id="A0A0X3Q1U5"/>
<dbReference type="PANTHER" id="PTHR12191">
    <property type="entry name" value="SOLUTE CARRIER FAMILY 39"/>
    <property type="match status" value="1"/>
</dbReference>
<accession>A0A0X3Q1U5</accession>
<dbReference type="EMBL" id="GEEE01020347">
    <property type="protein sequence ID" value="JAP42878.1"/>
    <property type="molecule type" value="Transcribed_RNA"/>
</dbReference>
<comment type="similarity">
    <text evidence="2">Belongs to the ZIP transporter (TC 2.A.5) family.</text>
</comment>
<dbReference type="InterPro" id="IPR050799">
    <property type="entry name" value="ZIP_Transporter"/>
</dbReference>
<dbReference type="GO" id="GO:0071578">
    <property type="term" value="P:zinc ion import across plasma membrane"/>
    <property type="evidence" value="ECO:0007669"/>
    <property type="project" value="TreeGrafter"/>
</dbReference>
<protein>
    <submittedName>
        <fullName evidence="7">Zinc transporter ZIP14</fullName>
    </submittedName>
</protein>